<dbReference type="SUPFAM" id="SSF47661">
    <property type="entry name" value="t-snare proteins"/>
    <property type="match status" value="1"/>
</dbReference>
<feature type="region of interest" description="Disordered" evidence="7">
    <location>
        <begin position="1"/>
        <end position="36"/>
    </location>
</feature>
<dbReference type="AlphaFoldDB" id="A0AAE0K2K5"/>
<dbReference type="GO" id="GO:0006887">
    <property type="term" value="P:exocytosis"/>
    <property type="evidence" value="ECO:0007669"/>
    <property type="project" value="TreeGrafter"/>
</dbReference>
<dbReference type="GO" id="GO:0031201">
    <property type="term" value="C:SNARE complex"/>
    <property type="evidence" value="ECO:0007669"/>
    <property type="project" value="TreeGrafter"/>
</dbReference>
<reference evidence="10" key="2">
    <citation type="submission" date="2023-06" db="EMBL/GenBank/DDBJ databases">
        <authorList>
            <consortium name="Lawrence Berkeley National Laboratory"/>
            <person name="Haridas S."/>
            <person name="Hensen N."/>
            <person name="Bonometti L."/>
            <person name="Westerberg I."/>
            <person name="Brannstrom I.O."/>
            <person name="Guillou S."/>
            <person name="Cros-Aarteil S."/>
            <person name="Calhoun S."/>
            <person name="Kuo A."/>
            <person name="Mondo S."/>
            <person name="Pangilinan J."/>
            <person name="Riley R."/>
            <person name="LaButti K."/>
            <person name="Andreopoulos B."/>
            <person name="Lipzen A."/>
            <person name="Chen C."/>
            <person name="Yanf M."/>
            <person name="Daum C."/>
            <person name="Ng V."/>
            <person name="Clum A."/>
            <person name="Steindorff A."/>
            <person name="Ohm R."/>
            <person name="Martin F."/>
            <person name="Silar P."/>
            <person name="Natvig D."/>
            <person name="Lalanne C."/>
            <person name="Gautier V."/>
            <person name="Ament-velasquez S.L."/>
            <person name="Kruys A."/>
            <person name="Hutchinson M.I."/>
            <person name="Powell A.J."/>
            <person name="Barry K."/>
            <person name="Miller A.N."/>
            <person name="Grigoriev I.V."/>
            <person name="Debuchy R."/>
            <person name="Gladieux P."/>
            <person name="Thoren M.H."/>
            <person name="Johannesson H."/>
        </authorList>
    </citation>
    <scope>NUCLEOTIDE SEQUENCE</scope>
    <source>
        <strain evidence="10">CBS 232.78</strain>
    </source>
</reference>
<dbReference type="GO" id="GO:0006886">
    <property type="term" value="P:intracellular protein transport"/>
    <property type="evidence" value="ECO:0007669"/>
    <property type="project" value="TreeGrafter"/>
</dbReference>
<dbReference type="CDD" id="cd15849">
    <property type="entry name" value="SNARE_Sso1"/>
    <property type="match status" value="1"/>
</dbReference>
<name>A0AAE0K2K5_9PEZI</name>
<dbReference type="PANTHER" id="PTHR19957:SF307">
    <property type="entry name" value="PROTEIN SSO1-RELATED"/>
    <property type="match status" value="1"/>
</dbReference>
<dbReference type="EMBL" id="JAULSW010000010">
    <property type="protein sequence ID" value="KAK3368425.1"/>
    <property type="molecule type" value="Genomic_DNA"/>
</dbReference>
<dbReference type="InterPro" id="IPR045242">
    <property type="entry name" value="Syntaxin"/>
</dbReference>
<dbReference type="Proteomes" id="UP001285441">
    <property type="component" value="Unassembled WGS sequence"/>
</dbReference>
<keyword evidence="3 8" id="KW-0812">Transmembrane</keyword>
<dbReference type="GO" id="GO:0000149">
    <property type="term" value="F:SNARE binding"/>
    <property type="evidence" value="ECO:0007669"/>
    <property type="project" value="TreeGrafter"/>
</dbReference>
<gene>
    <name evidence="10" type="ORF">B0H63DRAFT_488445</name>
</gene>
<dbReference type="GO" id="GO:0005886">
    <property type="term" value="C:plasma membrane"/>
    <property type="evidence" value="ECO:0007669"/>
    <property type="project" value="TreeGrafter"/>
</dbReference>
<dbReference type="GO" id="GO:0048278">
    <property type="term" value="P:vesicle docking"/>
    <property type="evidence" value="ECO:0007669"/>
    <property type="project" value="TreeGrafter"/>
</dbReference>
<dbReference type="SMART" id="SM00503">
    <property type="entry name" value="SynN"/>
    <property type="match status" value="1"/>
</dbReference>
<keyword evidence="5 8" id="KW-0472">Membrane</keyword>
<dbReference type="SMART" id="SM00397">
    <property type="entry name" value="t_SNARE"/>
    <property type="match status" value="1"/>
</dbReference>
<comment type="subcellular location">
    <subcellularLocation>
        <location evidence="1">Membrane</location>
        <topology evidence="1">Single-pass type IV membrane protein</topology>
    </subcellularLocation>
</comment>
<evidence type="ECO:0000313" key="11">
    <source>
        <dbReference type="Proteomes" id="UP001285441"/>
    </source>
</evidence>
<dbReference type="PROSITE" id="PS50192">
    <property type="entry name" value="T_SNARE"/>
    <property type="match status" value="1"/>
</dbReference>
<dbReference type="Pfam" id="PF00804">
    <property type="entry name" value="Syntaxin"/>
    <property type="match status" value="1"/>
</dbReference>
<dbReference type="InterPro" id="IPR006011">
    <property type="entry name" value="Syntaxin_N"/>
</dbReference>
<feature type="transmembrane region" description="Helical" evidence="8">
    <location>
        <begin position="291"/>
        <end position="314"/>
    </location>
</feature>
<feature type="compositionally biased region" description="Polar residues" evidence="7">
    <location>
        <begin position="19"/>
        <end position="35"/>
    </location>
</feature>
<keyword evidence="6" id="KW-0175">Coiled coil</keyword>
<dbReference type="InterPro" id="IPR000727">
    <property type="entry name" value="T_SNARE_dom"/>
</dbReference>
<proteinExistence type="inferred from homology"/>
<dbReference type="GO" id="GO:0012505">
    <property type="term" value="C:endomembrane system"/>
    <property type="evidence" value="ECO:0007669"/>
    <property type="project" value="TreeGrafter"/>
</dbReference>
<comment type="caution">
    <text evidence="10">The sequence shown here is derived from an EMBL/GenBank/DDBJ whole genome shotgun (WGS) entry which is preliminary data.</text>
</comment>
<dbReference type="Pfam" id="PF05739">
    <property type="entry name" value="SNARE"/>
    <property type="match status" value="1"/>
</dbReference>
<evidence type="ECO:0000259" key="9">
    <source>
        <dbReference type="PROSITE" id="PS50192"/>
    </source>
</evidence>
<evidence type="ECO:0000256" key="8">
    <source>
        <dbReference type="SAM" id="Phobius"/>
    </source>
</evidence>
<evidence type="ECO:0000256" key="3">
    <source>
        <dbReference type="ARBA" id="ARBA00022692"/>
    </source>
</evidence>
<dbReference type="GO" id="GO:0005484">
    <property type="term" value="F:SNAP receptor activity"/>
    <property type="evidence" value="ECO:0007669"/>
    <property type="project" value="TreeGrafter"/>
</dbReference>
<evidence type="ECO:0000256" key="7">
    <source>
        <dbReference type="SAM" id="MobiDB-lite"/>
    </source>
</evidence>
<dbReference type="InterPro" id="IPR010989">
    <property type="entry name" value="SNARE"/>
</dbReference>
<evidence type="ECO:0000256" key="5">
    <source>
        <dbReference type="ARBA" id="ARBA00023136"/>
    </source>
</evidence>
<evidence type="ECO:0000313" key="10">
    <source>
        <dbReference type="EMBL" id="KAK3368425.1"/>
    </source>
</evidence>
<sequence>MSYGNNEYAGHGYSGAPEPQTTVSYYSSPYVPQQGDQHEMQPFVQGQDSNVLSINDFLNRVRETRDEIRSLRNDAEQLAALHNRTLAVTSSLANSPEQQALDQLSATTKHKSNALRAQIRDLRADTEQTADQGSFKLKKSHVESLSNEFRDELRFVIAEDQRYKDLCREQISRQYRIANPDANEDEVRAAANQDWGNEGVFQAALRSERSAQADGVLRNIRSRHAELKHIEQSIVELLGLFQDLDTLIVQQGQLITNVASQADRAQDDLEKANGEINNAVKISLSTRRKKWWCVLIVVLIVLIIALAVGLAVGLKKATQ</sequence>
<keyword evidence="11" id="KW-1185">Reference proteome</keyword>
<dbReference type="GO" id="GO:0006906">
    <property type="term" value="P:vesicle fusion"/>
    <property type="evidence" value="ECO:0007669"/>
    <property type="project" value="TreeGrafter"/>
</dbReference>
<comment type="similarity">
    <text evidence="2">Belongs to the syntaxin family.</text>
</comment>
<feature type="coiled-coil region" evidence="6">
    <location>
        <begin position="54"/>
        <end position="81"/>
    </location>
</feature>
<dbReference type="Gene3D" id="1.20.58.70">
    <property type="match status" value="1"/>
</dbReference>
<dbReference type="PANTHER" id="PTHR19957">
    <property type="entry name" value="SYNTAXIN"/>
    <property type="match status" value="1"/>
</dbReference>
<protein>
    <submittedName>
        <fullName evidence="10">Syntaxin-like protein psy1</fullName>
    </submittedName>
</protein>
<reference evidence="10" key="1">
    <citation type="journal article" date="2023" name="Mol. Phylogenet. Evol.">
        <title>Genome-scale phylogeny and comparative genomics of the fungal order Sordariales.</title>
        <authorList>
            <person name="Hensen N."/>
            <person name="Bonometti L."/>
            <person name="Westerberg I."/>
            <person name="Brannstrom I.O."/>
            <person name="Guillou S."/>
            <person name="Cros-Aarteil S."/>
            <person name="Calhoun S."/>
            <person name="Haridas S."/>
            <person name="Kuo A."/>
            <person name="Mondo S."/>
            <person name="Pangilinan J."/>
            <person name="Riley R."/>
            <person name="LaButti K."/>
            <person name="Andreopoulos B."/>
            <person name="Lipzen A."/>
            <person name="Chen C."/>
            <person name="Yan M."/>
            <person name="Daum C."/>
            <person name="Ng V."/>
            <person name="Clum A."/>
            <person name="Steindorff A."/>
            <person name="Ohm R.A."/>
            <person name="Martin F."/>
            <person name="Silar P."/>
            <person name="Natvig D.O."/>
            <person name="Lalanne C."/>
            <person name="Gautier V."/>
            <person name="Ament-Velasquez S.L."/>
            <person name="Kruys A."/>
            <person name="Hutchinson M.I."/>
            <person name="Powell A.J."/>
            <person name="Barry K."/>
            <person name="Miller A.N."/>
            <person name="Grigoriev I.V."/>
            <person name="Debuchy R."/>
            <person name="Gladieux P."/>
            <person name="Hiltunen Thoren M."/>
            <person name="Johannesson H."/>
        </authorList>
    </citation>
    <scope>NUCLEOTIDE SEQUENCE</scope>
    <source>
        <strain evidence="10">CBS 232.78</strain>
    </source>
</reference>
<feature type="domain" description="T-SNARE coiled-coil homology" evidence="9">
    <location>
        <begin position="217"/>
        <end position="279"/>
    </location>
</feature>
<keyword evidence="4 8" id="KW-1133">Transmembrane helix</keyword>
<organism evidence="10 11">
    <name type="scientific">Podospora didyma</name>
    <dbReference type="NCBI Taxonomy" id="330526"/>
    <lineage>
        <taxon>Eukaryota</taxon>
        <taxon>Fungi</taxon>
        <taxon>Dikarya</taxon>
        <taxon>Ascomycota</taxon>
        <taxon>Pezizomycotina</taxon>
        <taxon>Sordariomycetes</taxon>
        <taxon>Sordariomycetidae</taxon>
        <taxon>Sordariales</taxon>
        <taxon>Podosporaceae</taxon>
        <taxon>Podospora</taxon>
    </lineage>
</organism>
<accession>A0AAE0K2K5</accession>
<feature type="coiled-coil region" evidence="6">
    <location>
        <begin position="255"/>
        <end position="282"/>
    </location>
</feature>
<evidence type="ECO:0000256" key="1">
    <source>
        <dbReference type="ARBA" id="ARBA00004211"/>
    </source>
</evidence>
<dbReference type="Gene3D" id="1.20.5.110">
    <property type="match status" value="1"/>
</dbReference>
<evidence type="ECO:0000256" key="4">
    <source>
        <dbReference type="ARBA" id="ARBA00022989"/>
    </source>
</evidence>
<evidence type="ECO:0000256" key="2">
    <source>
        <dbReference type="ARBA" id="ARBA00009063"/>
    </source>
</evidence>
<evidence type="ECO:0000256" key="6">
    <source>
        <dbReference type="SAM" id="Coils"/>
    </source>
</evidence>